<dbReference type="EMBL" id="JACICY010000018">
    <property type="protein sequence ID" value="MBB3862657.1"/>
    <property type="molecule type" value="Genomic_DNA"/>
</dbReference>
<keyword evidence="2" id="KW-1185">Reference proteome</keyword>
<organism evidence="1 2">
    <name type="scientific">Novosphingobium hassiacum</name>
    <dbReference type="NCBI Taxonomy" id="173676"/>
    <lineage>
        <taxon>Bacteria</taxon>
        <taxon>Pseudomonadati</taxon>
        <taxon>Pseudomonadota</taxon>
        <taxon>Alphaproteobacteria</taxon>
        <taxon>Sphingomonadales</taxon>
        <taxon>Sphingomonadaceae</taxon>
        <taxon>Novosphingobium</taxon>
    </lineage>
</organism>
<dbReference type="RefSeq" id="WP_246386374.1">
    <property type="nucleotide sequence ID" value="NZ_JACICY010000018.1"/>
</dbReference>
<accession>A0A7W6A240</accession>
<evidence type="ECO:0000313" key="1">
    <source>
        <dbReference type="EMBL" id="MBB3862657.1"/>
    </source>
</evidence>
<proteinExistence type="predicted"/>
<evidence type="ECO:0000313" key="2">
    <source>
        <dbReference type="Proteomes" id="UP000562395"/>
    </source>
</evidence>
<gene>
    <name evidence="1" type="ORF">GGQ88_003959</name>
</gene>
<dbReference type="Proteomes" id="UP000562395">
    <property type="component" value="Unassembled WGS sequence"/>
</dbReference>
<evidence type="ECO:0008006" key="3">
    <source>
        <dbReference type="Google" id="ProtNLM"/>
    </source>
</evidence>
<name>A0A7W6A240_9SPHN</name>
<comment type="caution">
    <text evidence="1">The sequence shown here is derived from an EMBL/GenBank/DDBJ whole genome shotgun (WGS) entry which is preliminary data.</text>
</comment>
<sequence length="68" mass="7092">MMGMISKPAFAKIDKAALAGNVQAKELVSYWVGQGVGLISGVASAGSVVQTFKEEFLDASERLNGFLG</sequence>
<reference evidence="1 2" key="1">
    <citation type="submission" date="2020-08" db="EMBL/GenBank/DDBJ databases">
        <title>Genomic Encyclopedia of Type Strains, Phase IV (KMG-IV): sequencing the most valuable type-strain genomes for metagenomic binning, comparative biology and taxonomic classification.</title>
        <authorList>
            <person name="Goeker M."/>
        </authorList>
    </citation>
    <scope>NUCLEOTIDE SEQUENCE [LARGE SCALE GENOMIC DNA]</scope>
    <source>
        <strain evidence="1 2">DSM 14552</strain>
    </source>
</reference>
<dbReference type="AlphaFoldDB" id="A0A7W6A240"/>
<protein>
    <recommendedName>
        <fullName evidence="3">Nitronate monooxygenase domain-containing protein</fullName>
    </recommendedName>
</protein>